<reference evidence="6" key="1">
    <citation type="journal article" date="2015" name="Nat. Genet.">
        <title>The genome and transcriptome of the zoonotic hookworm Ancylostoma ceylanicum identify infection-specific gene families.</title>
        <authorList>
            <person name="Schwarz E.M."/>
            <person name="Hu Y."/>
            <person name="Antoshechkin I."/>
            <person name="Miller M.M."/>
            <person name="Sternberg P.W."/>
            <person name="Aroian R.V."/>
        </authorList>
    </citation>
    <scope>NUCLEOTIDE SEQUENCE</scope>
    <source>
        <strain evidence="6">HY135</strain>
    </source>
</reference>
<evidence type="ECO:0000313" key="5">
    <source>
        <dbReference type="EMBL" id="EYB89590.1"/>
    </source>
</evidence>
<feature type="chain" id="PRO_5001489398" description="Peptidase S1 domain-containing protein" evidence="3">
    <location>
        <begin position="19"/>
        <end position="293"/>
    </location>
</feature>
<dbReference type="InterPro" id="IPR001254">
    <property type="entry name" value="Trypsin_dom"/>
</dbReference>
<evidence type="ECO:0000256" key="1">
    <source>
        <dbReference type="ARBA" id="ARBA00023157"/>
    </source>
</evidence>
<dbReference type="GO" id="GO:0006508">
    <property type="term" value="P:proteolysis"/>
    <property type="evidence" value="ECO:0007669"/>
    <property type="project" value="UniProtKB-KW"/>
</dbReference>
<evidence type="ECO:0000259" key="4">
    <source>
        <dbReference type="PROSITE" id="PS50240"/>
    </source>
</evidence>
<dbReference type="SUPFAM" id="SSF50494">
    <property type="entry name" value="Trypsin-like serine proteases"/>
    <property type="match status" value="1"/>
</dbReference>
<dbReference type="InterPro" id="IPR018114">
    <property type="entry name" value="TRYPSIN_HIS"/>
</dbReference>
<feature type="domain" description="Peptidase S1" evidence="4">
    <location>
        <begin position="52"/>
        <end position="293"/>
    </location>
</feature>
<accession>A0A016SG87</accession>
<dbReference type="PRINTS" id="PR00722">
    <property type="entry name" value="CHYMOTRYPSIN"/>
</dbReference>
<dbReference type="PROSITE" id="PS00134">
    <property type="entry name" value="TRYPSIN_HIS"/>
    <property type="match status" value="1"/>
</dbReference>
<dbReference type="SMART" id="SM00020">
    <property type="entry name" value="Tryp_SPc"/>
    <property type="match status" value="1"/>
</dbReference>
<proteinExistence type="predicted"/>
<evidence type="ECO:0000313" key="6">
    <source>
        <dbReference type="Proteomes" id="UP000024635"/>
    </source>
</evidence>
<dbReference type="Pfam" id="PF00089">
    <property type="entry name" value="Trypsin"/>
    <property type="match status" value="1"/>
</dbReference>
<dbReference type="OrthoDB" id="7754674at2759"/>
<dbReference type="PROSITE" id="PS50240">
    <property type="entry name" value="TRYPSIN_DOM"/>
    <property type="match status" value="1"/>
</dbReference>
<dbReference type="Gene3D" id="2.40.10.10">
    <property type="entry name" value="Trypsin-like serine proteases"/>
    <property type="match status" value="1"/>
</dbReference>
<dbReference type="PANTHER" id="PTHR24253">
    <property type="entry name" value="TRANSMEMBRANE PROTEASE SERINE"/>
    <property type="match status" value="1"/>
</dbReference>
<dbReference type="InterPro" id="IPR009003">
    <property type="entry name" value="Peptidase_S1_PA"/>
</dbReference>
<dbReference type="InterPro" id="IPR033116">
    <property type="entry name" value="TRYPSIN_SER"/>
</dbReference>
<dbReference type="Proteomes" id="UP000024635">
    <property type="component" value="Unassembled WGS sequence"/>
</dbReference>
<keyword evidence="2" id="KW-0645">Protease</keyword>
<dbReference type="STRING" id="53326.A0A016SG87"/>
<comment type="caution">
    <text evidence="5">The sequence shown here is derived from an EMBL/GenBank/DDBJ whole genome shotgun (WGS) entry which is preliminary data.</text>
</comment>
<evidence type="ECO:0000256" key="3">
    <source>
        <dbReference type="SAM" id="SignalP"/>
    </source>
</evidence>
<organism evidence="5 6">
    <name type="scientific">Ancylostoma ceylanicum</name>
    <dbReference type="NCBI Taxonomy" id="53326"/>
    <lineage>
        <taxon>Eukaryota</taxon>
        <taxon>Metazoa</taxon>
        <taxon>Ecdysozoa</taxon>
        <taxon>Nematoda</taxon>
        <taxon>Chromadorea</taxon>
        <taxon>Rhabditida</taxon>
        <taxon>Rhabditina</taxon>
        <taxon>Rhabditomorpha</taxon>
        <taxon>Strongyloidea</taxon>
        <taxon>Ancylostomatidae</taxon>
        <taxon>Ancylostomatinae</taxon>
        <taxon>Ancylostoma</taxon>
    </lineage>
</organism>
<keyword evidence="1" id="KW-1015">Disulfide bond</keyword>
<feature type="signal peptide" evidence="3">
    <location>
        <begin position="1"/>
        <end position="18"/>
    </location>
</feature>
<protein>
    <recommendedName>
        <fullName evidence="4">Peptidase S1 domain-containing protein</fullName>
    </recommendedName>
</protein>
<dbReference type="GO" id="GO:0004252">
    <property type="term" value="F:serine-type endopeptidase activity"/>
    <property type="evidence" value="ECO:0007669"/>
    <property type="project" value="InterPro"/>
</dbReference>
<gene>
    <name evidence="5" type="primary">Acey_s0230.g2976</name>
    <name evidence="5" type="ORF">Y032_0230g2976</name>
</gene>
<keyword evidence="6" id="KW-1185">Reference proteome</keyword>
<keyword evidence="2" id="KW-0720">Serine protease</keyword>
<keyword evidence="3" id="KW-0732">Signal</keyword>
<dbReference type="InterPro" id="IPR043504">
    <property type="entry name" value="Peptidase_S1_PA_chymotrypsin"/>
</dbReference>
<keyword evidence="2" id="KW-0378">Hydrolase</keyword>
<evidence type="ECO:0000256" key="2">
    <source>
        <dbReference type="RuleBase" id="RU363034"/>
    </source>
</evidence>
<name>A0A016SG87_9BILA</name>
<dbReference type="PROSITE" id="PS00135">
    <property type="entry name" value="TRYPSIN_SER"/>
    <property type="match status" value="1"/>
</dbReference>
<dbReference type="PANTHER" id="PTHR24253:SF153">
    <property type="entry name" value="SERINE PROTEASE HEPSIN"/>
    <property type="match status" value="1"/>
</dbReference>
<dbReference type="AlphaFoldDB" id="A0A016SG87"/>
<sequence>MPRFLSFLLFFTFLLVSSRKLTTEENKQNREKCGVHFLVLGDEVKNVRSKRSSGGRKFKENEYPWTVMLSPRMKQHAMCSGALISQRHVLTAAHCMLKMSKTYSRQQCEENGTYNIVSVMRSPDELLVYLSGNKTDCNDLGDCPSYKASYNLSKITVHNFEFCNLKNDIALIELKENISGTIATPICMPTENLNLEYSLYASGSGIDENAPITLEDPDRTSRGQQVVAQQKLGVRESSHTIITLTFDKTIFPGDSGGPLFQIDENDRHILVGLVSAMITQRMKADVGQSKADL</sequence>
<dbReference type="EMBL" id="JARK01001566">
    <property type="protein sequence ID" value="EYB89590.1"/>
    <property type="molecule type" value="Genomic_DNA"/>
</dbReference>
<dbReference type="InterPro" id="IPR001314">
    <property type="entry name" value="Peptidase_S1A"/>
</dbReference>